<dbReference type="STRING" id="589385.SAMN05421504_102175"/>
<evidence type="ECO:0000256" key="1">
    <source>
        <dbReference type="SAM" id="MobiDB-lite"/>
    </source>
</evidence>
<feature type="compositionally biased region" description="Low complexity" evidence="1">
    <location>
        <begin position="110"/>
        <end position="120"/>
    </location>
</feature>
<proteinExistence type="predicted"/>
<organism evidence="2 3">
    <name type="scientific">Amycolatopsis xylanica</name>
    <dbReference type="NCBI Taxonomy" id="589385"/>
    <lineage>
        <taxon>Bacteria</taxon>
        <taxon>Bacillati</taxon>
        <taxon>Actinomycetota</taxon>
        <taxon>Actinomycetes</taxon>
        <taxon>Pseudonocardiales</taxon>
        <taxon>Pseudonocardiaceae</taxon>
        <taxon>Amycolatopsis</taxon>
    </lineage>
</organism>
<gene>
    <name evidence="2" type="ORF">SAMN05421504_102175</name>
</gene>
<sequence length="137" mass="14895">MDPVAQGRAEFRARQEEALRRNPERLLEAVLSQARQVTGSASSADGSVQVTVDYLGMPTRLESARDADAGVILRAVQLAASRARDEVRGLYTPLVEAKIIDDYPGLLPQAAKPAEPAAEPVVEEDEPAEPVFREDAW</sequence>
<dbReference type="Proteomes" id="UP000199515">
    <property type="component" value="Unassembled WGS sequence"/>
</dbReference>
<dbReference type="OrthoDB" id="3696434at2"/>
<protein>
    <recommendedName>
        <fullName evidence="4">YbaB/EbfC DNA-binding family protein</fullName>
    </recommendedName>
</protein>
<evidence type="ECO:0008006" key="4">
    <source>
        <dbReference type="Google" id="ProtNLM"/>
    </source>
</evidence>
<keyword evidence="3" id="KW-1185">Reference proteome</keyword>
<name>A0A1H2YL64_9PSEU</name>
<dbReference type="RefSeq" id="WP_091288107.1">
    <property type="nucleotide sequence ID" value="NZ_FNON01000002.1"/>
</dbReference>
<dbReference type="EMBL" id="FNON01000002">
    <property type="protein sequence ID" value="SDX05917.1"/>
    <property type="molecule type" value="Genomic_DNA"/>
</dbReference>
<feature type="region of interest" description="Disordered" evidence="1">
    <location>
        <begin position="110"/>
        <end position="137"/>
    </location>
</feature>
<dbReference type="AlphaFoldDB" id="A0A1H2YL64"/>
<accession>A0A1H2YL64</accession>
<evidence type="ECO:0000313" key="2">
    <source>
        <dbReference type="EMBL" id="SDX05917.1"/>
    </source>
</evidence>
<reference evidence="2 3" key="1">
    <citation type="submission" date="2016-10" db="EMBL/GenBank/DDBJ databases">
        <authorList>
            <person name="de Groot N.N."/>
        </authorList>
    </citation>
    <scope>NUCLEOTIDE SEQUENCE [LARGE SCALE GENOMIC DNA]</scope>
    <source>
        <strain evidence="2 3">CPCC 202699</strain>
    </source>
</reference>
<evidence type="ECO:0000313" key="3">
    <source>
        <dbReference type="Proteomes" id="UP000199515"/>
    </source>
</evidence>